<name>A0A317WSA0_9EURO</name>
<dbReference type="VEuPathDB" id="FungiDB:BO70DRAFT_393926"/>
<dbReference type="EMBL" id="MSFL01000005">
    <property type="protein sequence ID" value="PWY88202.1"/>
    <property type="molecule type" value="Genomic_DNA"/>
</dbReference>
<evidence type="ECO:0000313" key="1">
    <source>
        <dbReference type="EMBL" id="PWY88202.1"/>
    </source>
</evidence>
<sequence length="322" mass="36573">MAGRFKFPSNEEDWRRAAKNAKLENANINEFRDMHSASKATVAQFLVLKILVEENPFKQLARDAPMWNLDAFIPAAQHELNTDFPEFWAYLRSVRADSGATMKGQGDPLQLGMFEIPRENERQVMDRKLLSSYRTAPSNSHQTSIVPTRDEETVNISLIEFLQAVSLKVPGALSRWTPTRLVLRASFRSSSYEAHIDGALCAFQEPERAQALVECKALQREDTETQTAIQEALEVGAFLQQKDRPPSGDPGRICVISQNRNERYITLGTVDRHYLNYLNGTDQTSRFLTLHRYGPWMIDNADHLENFATNVLAFVLRVGDGR</sequence>
<accession>A0A317WSA0</accession>
<dbReference type="OrthoDB" id="3508621at2759"/>
<gene>
    <name evidence="1" type="ORF">BO70DRAFT_393926</name>
</gene>
<keyword evidence="2" id="KW-1185">Reference proteome</keyword>
<protein>
    <submittedName>
        <fullName evidence="1">Uncharacterized protein</fullName>
    </submittedName>
</protein>
<dbReference type="GeneID" id="37068658"/>
<dbReference type="AlphaFoldDB" id="A0A317WSA0"/>
<dbReference type="Proteomes" id="UP000247233">
    <property type="component" value="Unassembled WGS sequence"/>
</dbReference>
<organism evidence="1 2">
    <name type="scientific">Aspergillus heteromorphus CBS 117.55</name>
    <dbReference type="NCBI Taxonomy" id="1448321"/>
    <lineage>
        <taxon>Eukaryota</taxon>
        <taxon>Fungi</taxon>
        <taxon>Dikarya</taxon>
        <taxon>Ascomycota</taxon>
        <taxon>Pezizomycotina</taxon>
        <taxon>Eurotiomycetes</taxon>
        <taxon>Eurotiomycetidae</taxon>
        <taxon>Eurotiales</taxon>
        <taxon>Aspergillaceae</taxon>
        <taxon>Aspergillus</taxon>
        <taxon>Aspergillus subgen. Circumdati</taxon>
    </lineage>
</organism>
<reference evidence="1 2" key="1">
    <citation type="submission" date="2016-12" db="EMBL/GenBank/DDBJ databases">
        <title>The genomes of Aspergillus section Nigri reveals drivers in fungal speciation.</title>
        <authorList>
            <consortium name="DOE Joint Genome Institute"/>
            <person name="Vesth T.C."/>
            <person name="Nybo J."/>
            <person name="Theobald S."/>
            <person name="Brandl J."/>
            <person name="Frisvad J.C."/>
            <person name="Nielsen K.F."/>
            <person name="Lyhne E.K."/>
            <person name="Kogle M.E."/>
            <person name="Kuo A."/>
            <person name="Riley R."/>
            <person name="Clum A."/>
            <person name="Nolan M."/>
            <person name="Lipzen A."/>
            <person name="Salamov A."/>
            <person name="Henrissat B."/>
            <person name="Wiebenga A."/>
            <person name="De Vries R.P."/>
            <person name="Grigoriev I.V."/>
            <person name="Mortensen U.H."/>
            <person name="Andersen M.R."/>
            <person name="Baker S.E."/>
        </authorList>
    </citation>
    <scope>NUCLEOTIDE SEQUENCE [LARGE SCALE GENOMIC DNA]</scope>
    <source>
        <strain evidence="1 2">CBS 117.55</strain>
    </source>
</reference>
<proteinExistence type="predicted"/>
<dbReference type="RefSeq" id="XP_025401738.1">
    <property type="nucleotide sequence ID" value="XM_025546421.1"/>
</dbReference>
<dbReference type="STRING" id="1448321.A0A317WSA0"/>
<comment type="caution">
    <text evidence="1">The sequence shown here is derived from an EMBL/GenBank/DDBJ whole genome shotgun (WGS) entry which is preliminary data.</text>
</comment>
<evidence type="ECO:0000313" key="2">
    <source>
        <dbReference type="Proteomes" id="UP000247233"/>
    </source>
</evidence>